<dbReference type="GO" id="GO:0016020">
    <property type="term" value="C:membrane"/>
    <property type="evidence" value="ECO:0007669"/>
    <property type="project" value="UniProtKB-SubCell"/>
</dbReference>
<dbReference type="GO" id="GO:0005783">
    <property type="term" value="C:endoplasmic reticulum"/>
    <property type="evidence" value="ECO:0007669"/>
    <property type="project" value="UniProtKB-SubCell"/>
</dbReference>
<organism evidence="9 10">
    <name type="scientific">Aspergillus bombycis</name>
    <dbReference type="NCBI Taxonomy" id="109264"/>
    <lineage>
        <taxon>Eukaryota</taxon>
        <taxon>Fungi</taxon>
        <taxon>Dikarya</taxon>
        <taxon>Ascomycota</taxon>
        <taxon>Pezizomycotina</taxon>
        <taxon>Eurotiomycetes</taxon>
        <taxon>Eurotiomycetidae</taxon>
        <taxon>Eurotiales</taxon>
        <taxon>Aspergillaceae</taxon>
        <taxon>Aspergillus</taxon>
    </lineage>
</organism>
<dbReference type="OrthoDB" id="427518at2759"/>
<dbReference type="RefSeq" id="XP_022392215.1">
    <property type="nucleotide sequence ID" value="XM_022529560.1"/>
</dbReference>
<evidence type="ECO:0000256" key="2">
    <source>
        <dbReference type="ARBA" id="ARBA00004240"/>
    </source>
</evidence>
<dbReference type="InterPro" id="IPR029058">
    <property type="entry name" value="AB_hydrolase_fold"/>
</dbReference>
<comment type="caution">
    <text evidence="9">The sequence shown here is derived from an EMBL/GenBank/DDBJ whole genome shotgun (WGS) entry which is preliminary data.</text>
</comment>
<keyword evidence="4" id="KW-0256">Endoplasmic reticulum</keyword>
<evidence type="ECO:0000313" key="9">
    <source>
        <dbReference type="EMBL" id="OGM48498.1"/>
    </source>
</evidence>
<dbReference type="InterPro" id="IPR052374">
    <property type="entry name" value="SERAC1"/>
</dbReference>
<feature type="compositionally biased region" description="Polar residues" evidence="7">
    <location>
        <begin position="337"/>
        <end position="352"/>
    </location>
</feature>
<keyword evidence="6" id="KW-0472">Membrane</keyword>
<reference evidence="9 10" key="1">
    <citation type="journal article" date="2016" name="Genome Biol. Evol.">
        <title>Draft genome sequence of an aflatoxigenic Aspergillus species, A. bombycis.</title>
        <authorList>
            <person name="Moore G.G."/>
            <person name="Mack B.M."/>
            <person name="Beltz S.B."/>
            <person name="Gilbert M.K."/>
        </authorList>
    </citation>
    <scope>NUCLEOTIDE SEQUENCE [LARGE SCALE GENOMIC DNA]</scope>
    <source>
        <strain evidence="10">NRRL 26010</strain>
    </source>
</reference>
<feature type="region of interest" description="Disordered" evidence="7">
    <location>
        <begin position="337"/>
        <end position="362"/>
    </location>
</feature>
<evidence type="ECO:0000313" key="10">
    <source>
        <dbReference type="Proteomes" id="UP000179179"/>
    </source>
</evidence>
<evidence type="ECO:0000256" key="4">
    <source>
        <dbReference type="ARBA" id="ARBA00022824"/>
    </source>
</evidence>
<dbReference type="PANTHER" id="PTHR48182">
    <property type="entry name" value="PROTEIN SERAC1"/>
    <property type="match status" value="1"/>
</dbReference>
<evidence type="ECO:0000256" key="7">
    <source>
        <dbReference type="SAM" id="MobiDB-lite"/>
    </source>
</evidence>
<feature type="domain" description="AB hydrolase-1" evidence="8">
    <location>
        <begin position="51"/>
        <end position="194"/>
    </location>
</feature>
<dbReference type="EMBL" id="LYCR01000015">
    <property type="protein sequence ID" value="OGM48498.1"/>
    <property type="molecule type" value="Genomic_DNA"/>
</dbReference>
<accession>A0A1F8AAW9</accession>
<dbReference type="AlphaFoldDB" id="A0A1F8AAW9"/>
<sequence>MTLGVTKTKRFLHRLRLRPKGQDSTPKCHPRKTFPAGLKLLCGPNDGTIDIVFVHGLTGDRDATWTAPGEDEPWPKTLLPAKLPTARILTFGYDAYVADWRGVVSQSLIANHAWNLLAALSTYRDNDGTNERPIIFVCHSLGGLVCEDALFTSKQRPEPHLRSVIQSTRGIIFLGTPHHGAGLARWADFVSRSIGLVKQTNPDIVNVLKRDSEVLARIQDGFHTMVRSVESPPIKVTCFYEELPVLGVGLIVPQDSAVLPGYVPIGIHSNHMDMTKFTGVDDPGFVALCGELRRWIRDTNATKRCREGAPDNSSLAGQAGLASQYGDNNQQYNQFAEGTQNNVGGNQYQAQGDMNFGMVPPK</sequence>
<dbReference type="GO" id="GO:0005739">
    <property type="term" value="C:mitochondrion"/>
    <property type="evidence" value="ECO:0007669"/>
    <property type="project" value="UniProtKB-SubCell"/>
</dbReference>
<name>A0A1F8AAW9_9EURO</name>
<evidence type="ECO:0000256" key="6">
    <source>
        <dbReference type="ARBA" id="ARBA00023136"/>
    </source>
</evidence>
<dbReference type="PANTHER" id="PTHR48182:SF2">
    <property type="entry name" value="PROTEIN SERAC1"/>
    <property type="match status" value="1"/>
</dbReference>
<dbReference type="Gene3D" id="3.40.50.1820">
    <property type="entry name" value="alpha/beta hydrolase"/>
    <property type="match status" value="1"/>
</dbReference>
<gene>
    <name evidence="9" type="ORF">ABOM_002430</name>
</gene>
<dbReference type="SUPFAM" id="SSF53474">
    <property type="entry name" value="alpha/beta-Hydrolases"/>
    <property type="match status" value="1"/>
</dbReference>
<evidence type="ECO:0000259" key="8">
    <source>
        <dbReference type="Pfam" id="PF12697"/>
    </source>
</evidence>
<proteinExistence type="predicted"/>
<evidence type="ECO:0000256" key="3">
    <source>
        <dbReference type="ARBA" id="ARBA00004370"/>
    </source>
</evidence>
<protein>
    <submittedName>
        <fullName evidence="9">SesB-related regulatory protein</fullName>
    </submittedName>
</protein>
<dbReference type="Proteomes" id="UP000179179">
    <property type="component" value="Unassembled WGS sequence"/>
</dbReference>
<dbReference type="Pfam" id="PF12697">
    <property type="entry name" value="Abhydrolase_6"/>
    <property type="match status" value="1"/>
</dbReference>
<evidence type="ECO:0000256" key="5">
    <source>
        <dbReference type="ARBA" id="ARBA00023128"/>
    </source>
</evidence>
<evidence type="ECO:0000256" key="1">
    <source>
        <dbReference type="ARBA" id="ARBA00004173"/>
    </source>
</evidence>
<comment type="subcellular location">
    <subcellularLocation>
        <location evidence="2">Endoplasmic reticulum</location>
    </subcellularLocation>
    <subcellularLocation>
        <location evidence="3">Membrane</location>
    </subcellularLocation>
    <subcellularLocation>
        <location evidence="1">Mitochondrion</location>
    </subcellularLocation>
</comment>
<dbReference type="InterPro" id="IPR000073">
    <property type="entry name" value="AB_hydrolase_1"/>
</dbReference>
<keyword evidence="5" id="KW-0496">Mitochondrion</keyword>
<keyword evidence="10" id="KW-1185">Reference proteome</keyword>
<dbReference type="GeneID" id="34445820"/>